<evidence type="ECO:0000313" key="2">
    <source>
        <dbReference type="Proteomes" id="UP001161409"/>
    </source>
</evidence>
<reference evidence="1" key="2">
    <citation type="submission" date="2023-01" db="EMBL/GenBank/DDBJ databases">
        <title>Draft genome sequence of Sneathiella chinensis strain NBRC 103408.</title>
        <authorList>
            <person name="Sun Q."/>
            <person name="Mori K."/>
        </authorList>
    </citation>
    <scope>NUCLEOTIDE SEQUENCE</scope>
    <source>
        <strain evidence="1">NBRC 103408</strain>
    </source>
</reference>
<name>A0ABQ5U3I9_9PROT</name>
<evidence type="ECO:0008006" key="3">
    <source>
        <dbReference type="Google" id="ProtNLM"/>
    </source>
</evidence>
<reference evidence="1" key="1">
    <citation type="journal article" date="2014" name="Int. J. Syst. Evol. Microbiol.">
        <title>Complete genome of a new Firmicutes species belonging to the dominant human colonic microbiota ('Ruminococcus bicirculans') reveals two chromosomes and a selective capacity to utilize plant glucans.</title>
        <authorList>
            <consortium name="NISC Comparative Sequencing Program"/>
            <person name="Wegmann U."/>
            <person name="Louis P."/>
            <person name="Goesmann A."/>
            <person name="Henrissat B."/>
            <person name="Duncan S.H."/>
            <person name="Flint H.J."/>
        </authorList>
    </citation>
    <scope>NUCLEOTIDE SEQUENCE</scope>
    <source>
        <strain evidence="1">NBRC 103408</strain>
    </source>
</reference>
<evidence type="ECO:0000313" key="1">
    <source>
        <dbReference type="EMBL" id="GLQ05755.1"/>
    </source>
</evidence>
<keyword evidence="2" id="KW-1185">Reference proteome</keyword>
<comment type="caution">
    <text evidence="1">The sequence shown here is derived from an EMBL/GenBank/DDBJ whole genome shotgun (WGS) entry which is preliminary data.</text>
</comment>
<accession>A0ABQ5U3I9</accession>
<organism evidence="1 2">
    <name type="scientific">Sneathiella chinensis</name>
    <dbReference type="NCBI Taxonomy" id="349750"/>
    <lineage>
        <taxon>Bacteria</taxon>
        <taxon>Pseudomonadati</taxon>
        <taxon>Pseudomonadota</taxon>
        <taxon>Alphaproteobacteria</taxon>
        <taxon>Sneathiellales</taxon>
        <taxon>Sneathiellaceae</taxon>
        <taxon>Sneathiella</taxon>
    </lineage>
</organism>
<proteinExistence type="predicted"/>
<dbReference type="Pfam" id="PF20471">
    <property type="entry name" value="DUF6716"/>
    <property type="match status" value="1"/>
</dbReference>
<dbReference type="InterPro" id="IPR046561">
    <property type="entry name" value="DUF6716"/>
</dbReference>
<gene>
    <name evidence="1" type="ORF">GCM10007924_09760</name>
</gene>
<dbReference type="EMBL" id="BSNF01000001">
    <property type="protein sequence ID" value="GLQ05755.1"/>
    <property type="molecule type" value="Genomic_DNA"/>
</dbReference>
<sequence length="137" mass="15164">MDAPENLVFSADSMEKILEECDFAVTVASTAGVEALGSGIPTLFLGDFMGIRDEWYHKALIEFVGESGLLGGKEDLLSLRPSRPDEAWYMNTMSTEDHVKILTEKILGFDHGKAARGEGYIGKLLPQSLKRFLYSFL</sequence>
<dbReference type="Proteomes" id="UP001161409">
    <property type="component" value="Unassembled WGS sequence"/>
</dbReference>
<protein>
    <recommendedName>
        <fullName evidence="3">Lipid-A-disaccharide synthase</fullName>
    </recommendedName>
</protein>